<keyword evidence="1" id="KW-0732">Signal</keyword>
<reference evidence="2" key="1">
    <citation type="submission" date="2021-06" db="EMBL/GenBank/DDBJ databases">
        <title>Genome Sequence of Mortierella hyaline Strain SCG-10, a Cold-Adapted, Nitrate-Reducing Fungus Isolated from Soil in Minnesota, USA.</title>
        <authorList>
            <person name="Aldossari N."/>
        </authorList>
    </citation>
    <scope>NUCLEOTIDE SEQUENCE</scope>
    <source>
        <strain evidence="2">SCG-10</strain>
    </source>
</reference>
<dbReference type="EMBL" id="JAHRHY010000008">
    <property type="protein sequence ID" value="KAG9067488.1"/>
    <property type="molecule type" value="Genomic_DNA"/>
</dbReference>
<keyword evidence="3" id="KW-1185">Reference proteome</keyword>
<dbReference type="AlphaFoldDB" id="A0A9P7XVN2"/>
<name>A0A9P7XVN2_9FUNG</name>
<feature type="signal peptide" evidence="1">
    <location>
        <begin position="1"/>
        <end position="26"/>
    </location>
</feature>
<sequence length="184" mass="19219">MHNTTTLLLVTLLATVLASFPSPTTAQVGTSPWCQSYMANCEDLRKKNCDAMVPNGDRNLTWISTHCSTVTPPAGGCRYFSPDCSCSYTDITNLNRTVMVPLSQPALALTQTQTNNGCLDGNANSTALPTTATATVTVTTAVGAATTTITPTATTKPNMAGDSKKPMAVSLATINVAILIALFL</sequence>
<dbReference type="OrthoDB" id="2429257at2759"/>
<accession>A0A9P7XVN2</accession>
<feature type="chain" id="PRO_5040227237" evidence="1">
    <location>
        <begin position="27"/>
        <end position="184"/>
    </location>
</feature>
<gene>
    <name evidence="2" type="ORF">KI688_012271</name>
</gene>
<organism evidence="2 3">
    <name type="scientific">Linnemannia hyalina</name>
    <dbReference type="NCBI Taxonomy" id="64524"/>
    <lineage>
        <taxon>Eukaryota</taxon>
        <taxon>Fungi</taxon>
        <taxon>Fungi incertae sedis</taxon>
        <taxon>Mucoromycota</taxon>
        <taxon>Mortierellomycotina</taxon>
        <taxon>Mortierellomycetes</taxon>
        <taxon>Mortierellales</taxon>
        <taxon>Mortierellaceae</taxon>
        <taxon>Linnemannia</taxon>
    </lineage>
</organism>
<protein>
    <submittedName>
        <fullName evidence="2">Uncharacterized protein</fullName>
    </submittedName>
</protein>
<evidence type="ECO:0000313" key="2">
    <source>
        <dbReference type="EMBL" id="KAG9067488.1"/>
    </source>
</evidence>
<proteinExistence type="predicted"/>
<evidence type="ECO:0000313" key="3">
    <source>
        <dbReference type="Proteomes" id="UP000707451"/>
    </source>
</evidence>
<comment type="caution">
    <text evidence="2">The sequence shown here is derived from an EMBL/GenBank/DDBJ whole genome shotgun (WGS) entry which is preliminary data.</text>
</comment>
<dbReference type="Proteomes" id="UP000707451">
    <property type="component" value="Unassembled WGS sequence"/>
</dbReference>
<evidence type="ECO:0000256" key="1">
    <source>
        <dbReference type="SAM" id="SignalP"/>
    </source>
</evidence>